<evidence type="ECO:0000256" key="4">
    <source>
        <dbReference type="ARBA" id="ARBA00023004"/>
    </source>
</evidence>
<evidence type="ECO:0000256" key="1">
    <source>
        <dbReference type="ARBA" id="ARBA00022448"/>
    </source>
</evidence>
<sequence length="140" mass="16443">MEDNTLFENVGGRPVLERVHKVFYDKLYEHPWLKQFFTHIEQKTIEDQQTDFMVSNMGGGKIYSGALPKNGHKHMFITAEMFDLRGEILKESLAECGVPEDLAERWLRIDNAFRKSIVKEDPSQCEKRYFTDEILNYPKP</sequence>
<dbReference type="SUPFAM" id="SSF46458">
    <property type="entry name" value="Globin-like"/>
    <property type="match status" value="1"/>
</dbReference>
<keyword evidence="4" id="KW-0408">Iron</keyword>
<keyword evidence="2" id="KW-0349">Heme</keyword>
<dbReference type="EMBL" id="UOGG01000069">
    <property type="protein sequence ID" value="VAX28816.1"/>
    <property type="molecule type" value="Genomic_DNA"/>
</dbReference>
<evidence type="ECO:0000256" key="2">
    <source>
        <dbReference type="ARBA" id="ARBA00022617"/>
    </source>
</evidence>
<keyword evidence="1" id="KW-0813">Transport</keyword>
<dbReference type="CDD" id="cd00454">
    <property type="entry name" value="TrHb1_N"/>
    <property type="match status" value="1"/>
</dbReference>
<evidence type="ECO:0008006" key="6">
    <source>
        <dbReference type="Google" id="ProtNLM"/>
    </source>
</evidence>
<reference evidence="5" key="1">
    <citation type="submission" date="2018-06" db="EMBL/GenBank/DDBJ databases">
        <authorList>
            <person name="Zhirakovskaya E."/>
        </authorList>
    </citation>
    <scope>NUCLEOTIDE SEQUENCE</scope>
</reference>
<name>A0A3B1CEC4_9ZZZZ</name>
<dbReference type="Pfam" id="PF01152">
    <property type="entry name" value="Bac_globin"/>
    <property type="match status" value="1"/>
</dbReference>
<dbReference type="InterPro" id="IPR001486">
    <property type="entry name" value="Hemoglobin_trunc"/>
</dbReference>
<proteinExistence type="predicted"/>
<dbReference type="GO" id="GO:0020037">
    <property type="term" value="F:heme binding"/>
    <property type="evidence" value="ECO:0007669"/>
    <property type="project" value="InterPro"/>
</dbReference>
<gene>
    <name evidence="5" type="ORF">MNBD_NITROSPINAE05-268</name>
</gene>
<dbReference type="GO" id="GO:0019825">
    <property type="term" value="F:oxygen binding"/>
    <property type="evidence" value="ECO:0007669"/>
    <property type="project" value="InterPro"/>
</dbReference>
<evidence type="ECO:0000313" key="5">
    <source>
        <dbReference type="EMBL" id="VAX28816.1"/>
    </source>
</evidence>
<dbReference type="Gene3D" id="1.10.490.10">
    <property type="entry name" value="Globins"/>
    <property type="match status" value="1"/>
</dbReference>
<dbReference type="InterPro" id="IPR012292">
    <property type="entry name" value="Globin/Proto"/>
</dbReference>
<keyword evidence="3" id="KW-0479">Metal-binding</keyword>
<dbReference type="GO" id="GO:0046872">
    <property type="term" value="F:metal ion binding"/>
    <property type="evidence" value="ECO:0007669"/>
    <property type="project" value="UniProtKB-KW"/>
</dbReference>
<accession>A0A3B1CEC4</accession>
<dbReference type="InterPro" id="IPR009050">
    <property type="entry name" value="Globin-like_sf"/>
</dbReference>
<organism evidence="5">
    <name type="scientific">hydrothermal vent metagenome</name>
    <dbReference type="NCBI Taxonomy" id="652676"/>
    <lineage>
        <taxon>unclassified sequences</taxon>
        <taxon>metagenomes</taxon>
        <taxon>ecological metagenomes</taxon>
    </lineage>
</organism>
<dbReference type="AlphaFoldDB" id="A0A3B1CEC4"/>
<protein>
    <recommendedName>
        <fullName evidence="6">Group 1 truncated hemoglobin</fullName>
    </recommendedName>
</protein>
<evidence type="ECO:0000256" key="3">
    <source>
        <dbReference type="ARBA" id="ARBA00022723"/>
    </source>
</evidence>